<dbReference type="AlphaFoldDB" id="A0A1Y3XX62"/>
<dbReference type="Proteomes" id="UP000195781">
    <property type="component" value="Unassembled WGS sequence"/>
</dbReference>
<proteinExistence type="predicted"/>
<dbReference type="InterPro" id="IPR036388">
    <property type="entry name" value="WH-like_DNA-bd_sf"/>
</dbReference>
<dbReference type="EMBL" id="NFIE01000002">
    <property type="protein sequence ID" value="OUN89711.1"/>
    <property type="molecule type" value="Genomic_DNA"/>
</dbReference>
<dbReference type="Gene3D" id="1.10.10.10">
    <property type="entry name" value="Winged helix-like DNA-binding domain superfamily/Winged helix DNA-binding domain"/>
    <property type="match status" value="1"/>
</dbReference>
<evidence type="ECO:0000313" key="2">
    <source>
        <dbReference type="Proteomes" id="UP000195781"/>
    </source>
</evidence>
<keyword evidence="2" id="KW-1185">Reference proteome</keyword>
<protein>
    <submittedName>
        <fullName evidence="1">MarR family transcriptional regulator</fullName>
    </submittedName>
</protein>
<evidence type="ECO:0000313" key="1">
    <source>
        <dbReference type="EMBL" id="OUN89711.1"/>
    </source>
</evidence>
<dbReference type="SUPFAM" id="SSF46785">
    <property type="entry name" value="Winged helix' DNA-binding domain"/>
    <property type="match status" value="1"/>
</dbReference>
<gene>
    <name evidence="1" type="ORF">B5G02_01370</name>
</gene>
<dbReference type="InterPro" id="IPR036390">
    <property type="entry name" value="WH_DNA-bd_sf"/>
</dbReference>
<comment type="caution">
    <text evidence="1">The sequence shown here is derived from an EMBL/GenBank/DDBJ whole genome shotgun (WGS) entry which is preliminary data.</text>
</comment>
<name>A0A1Y3XX62_9ACTN</name>
<dbReference type="OrthoDB" id="3182292at2"/>
<accession>A0A1Y3XX62</accession>
<organism evidence="1 2">
    <name type="scientific">[Collinsella] massiliensis</name>
    <dbReference type="NCBI Taxonomy" id="1232426"/>
    <lineage>
        <taxon>Bacteria</taxon>
        <taxon>Bacillati</taxon>
        <taxon>Actinomycetota</taxon>
        <taxon>Coriobacteriia</taxon>
        <taxon>Coriobacteriales</taxon>
        <taxon>Coriobacteriaceae</taxon>
        <taxon>Enorma</taxon>
    </lineage>
</organism>
<reference evidence="2" key="1">
    <citation type="submission" date="2017-04" db="EMBL/GenBank/DDBJ databases">
        <title>Function of individual gut microbiota members based on whole genome sequencing of pure cultures obtained from chicken caecum.</title>
        <authorList>
            <person name="Medvecky M."/>
            <person name="Cejkova D."/>
            <person name="Polansky O."/>
            <person name="Karasova D."/>
            <person name="Kubasova T."/>
            <person name="Cizek A."/>
            <person name="Rychlik I."/>
        </authorList>
    </citation>
    <scope>NUCLEOTIDE SEQUENCE [LARGE SCALE GENOMIC DNA]</scope>
    <source>
        <strain evidence="2">An5</strain>
    </source>
</reference>
<sequence>MAATGSSLTGVATRINGRHAFVHERILLLVVRETELRGSVTFAKQDLATRMGVCVRSVDRAVTRLRREGLITTEAIFGPTGAQLGNVYTATPEGIELARTYRREKPRPKK</sequence>